<dbReference type="InterPro" id="IPR015943">
    <property type="entry name" value="WD40/YVTN_repeat-like_dom_sf"/>
</dbReference>
<evidence type="ECO:0000313" key="4">
    <source>
        <dbReference type="Proteomes" id="UP000053257"/>
    </source>
</evidence>
<dbReference type="EMBL" id="KN840457">
    <property type="protein sequence ID" value="KIP10171.1"/>
    <property type="molecule type" value="Genomic_DNA"/>
</dbReference>
<keyword evidence="1" id="KW-0853">WD repeat</keyword>
<name>A0A0C3S3M9_PHLG1</name>
<dbReference type="PANTHER" id="PTHR15574">
    <property type="entry name" value="WD REPEAT DOMAIN-CONTAINING FAMILY"/>
    <property type="match status" value="1"/>
</dbReference>
<proteinExistence type="predicted"/>
<protein>
    <submittedName>
        <fullName evidence="3">Uncharacterized protein</fullName>
    </submittedName>
</protein>
<dbReference type="GO" id="GO:0045717">
    <property type="term" value="P:negative regulation of fatty acid biosynthetic process"/>
    <property type="evidence" value="ECO:0007669"/>
    <property type="project" value="TreeGrafter"/>
</dbReference>
<keyword evidence="4" id="KW-1185">Reference proteome</keyword>
<evidence type="ECO:0000256" key="1">
    <source>
        <dbReference type="ARBA" id="ARBA00022574"/>
    </source>
</evidence>
<keyword evidence="2" id="KW-0677">Repeat</keyword>
<dbReference type="OrthoDB" id="4869960at2759"/>
<dbReference type="GO" id="GO:0080008">
    <property type="term" value="C:Cul4-RING E3 ubiquitin ligase complex"/>
    <property type="evidence" value="ECO:0007669"/>
    <property type="project" value="TreeGrafter"/>
</dbReference>
<dbReference type="Gene3D" id="2.130.10.10">
    <property type="entry name" value="YVTN repeat-like/Quinoprotein amine dehydrogenase"/>
    <property type="match status" value="2"/>
</dbReference>
<dbReference type="Pfam" id="PF00400">
    <property type="entry name" value="WD40"/>
    <property type="match status" value="2"/>
</dbReference>
<dbReference type="HOGENOM" id="CLU_030900_0_0_1"/>
<dbReference type="SMART" id="SM00320">
    <property type="entry name" value="WD40"/>
    <property type="match status" value="5"/>
</dbReference>
<dbReference type="SUPFAM" id="SSF50978">
    <property type="entry name" value="WD40 repeat-like"/>
    <property type="match status" value="1"/>
</dbReference>
<evidence type="ECO:0000256" key="2">
    <source>
        <dbReference type="ARBA" id="ARBA00022737"/>
    </source>
</evidence>
<organism evidence="3 4">
    <name type="scientific">Phlebiopsis gigantea (strain 11061_1 CR5-6)</name>
    <name type="common">White-rot fungus</name>
    <name type="synonym">Peniophora gigantea</name>
    <dbReference type="NCBI Taxonomy" id="745531"/>
    <lineage>
        <taxon>Eukaryota</taxon>
        <taxon>Fungi</taxon>
        <taxon>Dikarya</taxon>
        <taxon>Basidiomycota</taxon>
        <taxon>Agaricomycotina</taxon>
        <taxon>Agaricomycetes</taxon>
        <taxon>Polyporales</taxon>
        <taxon>Phanerochaetaceae</taxon>
        <taxon>Phlebiopsis</taxon>
    </lineage>
</organism>
<dbReference type="InterPro" id="IPR045151">
    <property type="entry name" value="DCAF8"/>
</dbReference>
<accession>A0A0C3S3M9</accession>
<sequence>MNAKHVVNLALPDTSHPYIYLWDLFQDSLNEPSHVFHGPRENTFVLAFSASKRHLYSGDTDSMIYRYDMTRLSTSITTPVRHTQSFAVHEGDIRSISCHPEQEEVFLSAGEDGKIFLHDGRAENHMTKAQATLQNDSEFTGVQYHPTIPHLLVTGDRAGRAHLRDIRMMFGPLTARSKEGIVHTVGIHIHDLPSIPLIKLSKGSKLAITFLGYLPTIYSIVDPYPIAVCSGQMQPNGDPIPSGERSYSNCCTIKHGSFGGPWGIDDGYYAAGSDDFRAYIWKLPPITALVHEREVVTAQQWTSVEIGTIGFASHMNEKRYIPIELSRPLCRLTGHKSIVNSTAWHPYWPYLVTAGVERHILLHSPTITTPCAADLSLTPEEVRPLPAPNVEDRRRMVRALALGREEDGGDDGLDTIALFDQILRNEGSMDIFASRIYSLDSDDDNSQELEERLSVASP</sequence>
<dbReference type="PANTHER" id="PTHR15574:SF40">
    <property type="entry name" value="WD AND TETRATRICOPEPTIDE REPEATS PROTEIN 1"/>
    <property type="match status" value="1"/>
</dbReference>
<reference evidence="3 4" key="1">
    <citation type="journal article" date="2014" name="PLoS Genet.">
        <title>Analysis of the Phlebiopsis gigantea genome, transcriptome and secretome provides insight into its pioneer colonization strategies of wood.</title>
        <authorList>
            <person name="Hori C."/>
            <person name="Ishida T."/>
            <person name="Igarashi K."/>
            <person name="Samejima M."/>
            <person name="Suzuki H."/>
            <person name="Master E."/>
            <person name="Ferreira P."/>
            <person name="Ruiz-Duenas F.J."/>
            <person name="Held B."/>
            <person name="Canessa P."/>
            <person name="Larrondo L.F."/>
            <person name="Schmoll M."/>
            <person name="Druzhinina I.S."/>
            <person name="Kubicek C.P."/>
            <person name="Gaskell J.A."/>
            <person name="Kersten P."/>
            <person name="St John F."/>
            <person name="Glasner J."/>
            <person name="Sabat G."/>
            <person name="Splinter BonDurant S."/>
            <person name="Syed K."/>
            <person name="Yadav J."/>
            <person name="Mgbeahuruike A.C."/>
            <person name="Kovalchuk A."/>
            <person name="Asiegbu F.O."/>
            <person name="Lackner G."/>
            <person name="Hoffmeister D."/>
            <person name="Rencoret J."/>
            <person name="Gutierrez A."/>
            <person name="Sun H."/>
            <person name="Lindquist E."/>
            <person name="Barry K."/>
            <person name="Riley R."/>
            <person name="Grigoriev I.V."/>
            <person name="Henrissat B."/>
            <person name="Kues U."/>
            <person name="Berka R.M."/>
            <person name="Martinez A.T."/>
            <person name="Covert S.F."/>
            <person name="Blanchette R.A."/>
            <person name="Cullen D."/>
        </authorList>
    </citation>
    <scope>NUCLEOTIDE SEQUENCE [LARGE SCALE GENOMIC DNA]</scope>
    <source>
        <strain evidence="3 4">11061_1 CR5-6</strain>
    </source>
</reference>
<dbReference type="InterPro" id="IPR036322">
    <property type="entry name" value="WD40_repeat_dom_sf"/>
</dbReference>
<dbReference type="AlphaFoldDB" id="A0A0C3S3M9"/>
<evidence type="ECO:0000313" key="3">
    <source>
        <dbReference type="EMBL" id="KIP10171.1"/>
    </source>
</evidence>
<dbReference type="InterPro" id="IPR001680">
    <property type="entry name" value="WD40_rpt"/>
</dbReference>
<dbReference type="STRING" id="745531.A0A0C3S3M9"/>
<dbReference type="GO" id="GO:0005737">
    <property type="term" value="C:cytoplasm"/>
    <property type="evidence" value="ECO:0007669"/>
    <property type="project" value="TreeGrafter"/>
</dbReference>
<gene>
    <name evidence="3" type="ORF">PHLGIDRAFT_28569</name>
</gene>
<dbReference type="Proteomes" id="UP000053257">
    <property type="component" value="Unassembled WGS sequence"/>
</dbReference>